<evidence type="ECO:0000256" key="2">
    <source>
        <dbReference type="SAM" id="SignalP"/>
    </source>
</evidence>
<dbReference type="STRING" id="1134435.AC731_014435"/>
<evidence type="ECO:0008006" key="5">
    <source>
        <dbReference type="Google" id="ProtNLM"/>
    </source>
</evidence>
<feature type="region of interest" description="Disordered" evidence="1">
    <location>
        <begin position="23"/>
        <end position="51"/>
    </location>
</feature>
<gene>
    <name evidence="3" type="ORF">AC731_014435</name>
</gene>
<keyword evidence="2" id="KW-0732">Signal</keyword>
<dbReference type="EMBL" id="CP014646">
    <property type="protein sequence ID" value="AMO38029.1"/>
    <property type="molecule type" value="Genomic_DNA"/>
</dbReference>
<evidence type="ECO:0000256" key="1">
    <source>
        <dbReference type="SAM" id="MobiDB-lite"/>
    </source>
</evidence>
<dbReference type="KEGG" id="thu:AC731_014435"/>
<evidence type="ECO:0000313" key="3">
    <source>
        <dbReference type="EMBL" id="AMO38029.1"/>
    </source>
</evidence>
<reference evidence="4" key="1">
    <citation type="submission" date="2016-03" db="EMBL/GenBank/DDBJ databases">
        <authorList>
            <person name="Ma C."/>
            <person name="Zhou S."/>
            <person name="Yang G."/>
        </authorList>
    </citation>
    <scope>NUCLEOTIDE SEQUENCE [LARGE SCALE GENOMIC DNA]</scope>
    <source>
        <strain evidence="4">SgZ-1</strain>
    </source>
</reference>
<accession>A0A127K7U7</accession>
<keyword evidence="4" id="KW-1185">Reference proteome</keyword>
<feature type="chain" id="PRO_5007798000" description="Copper resistance protein CopB" evidence="2">
    <location>
        <begin position="20"/>
        <end position="334"/>
    </location>
</feature>
<name>A0A127K7U7_9RHOO</name>
<proteinExistence type="predicted"/>
<dbReference type="PROSITE" id="PS51257">
    <property type="entry name" value="PROKAR_LIPOPROTEIN"/>
    <property type="match status" value="1"/>
</dbReference>
<protein>
    <recommendedName>
        <fullName evidence="5">Copper resistance protein CopB</fullName>
    </recommendedName>
</protein>
<feature type="signal peptide" evidence="2">
    <location>
        <begin position="1"/>
        <end position="19"/>
    </location>
</feature>
<dbReference type="Proteomes" id="UP000036902">
    <property type="component" value="Chromosome"/>
</dbReference>
<dbReference type="AlphaFoldDB" id="A0A127K7U7"/>
<organism evidence="3 4">
    <name type="scientific">Thauera humireducens</name>
    <dbReference type="NCBI Taxonomy" id="1134435"/>
    <lineage>
        <taxon>Bacteria</taxon>
        <taxon>Pseudomonadati</taxon>
        <taxon>Pseudomonadota</taxon>
        <taxon>Betaproteobacteria</taxon>
        <taxon>Rhodocyclales</taxon>
        <taxon>Zoogloeaceae</taxon>
        <taxon>Thauera</taxon>
    </lineage>
</organism>
<sequence>MICRRFWHFALVVALAGCAGTTSPHVRDNDARTTPAAPPTQRLAGAEHESEDFVDTTRRKVREFAHWLGEEVNDWFGDKPFADGGKVSHGRLGIRASWREDDGSSTSVRFRARFDLPNLKDKAYVFFGQENERELISDQPETFSREQQLLRERRSADQTGFLGLGFNLRDYVDLRVGVRGGIKPYAQARYRRSWALSASNSAEFRETVFWRASDGLGSTTAINLEHAYSPSLALKWQNAATLTKETDGFAWSSSIGMFKTFGDTRLLSLEALASGETGAETDVGEYGIRLKWLQPVYRDWLLAEFIVGHFWPRGHEDRERDRSWAVGAGLEMRF</sequence>
<evidence type="ECO:0000313" key="4">
    <source>
        <dbReference type="Proteomes" id="UP000036902"/>
    </source>
</evidence>